<feature type="region of interest" description="Disordered" evidence="1">
    <location>
        <begin position="1"/>
        <end position="36"/>
    </location>
</feature>
<sequence length="193" mass="20992">MAPTATAPSTTPFTENTITPPWATTNRVCAPSSPEVETRDPFQIRYEIDSKLPKELRDQARGMDWGLFKATFAPEPTMHIGLVGVDKLSWSEHRYAAEITHTSKTASPETTHCEVTATGPAAAIGHILNENGRYVEILAFHQIDLYEATVTCVKVAHQVNHNRTAWAVGFGHSPAHSVAAALSSGAQRVYGNL</sequence>
<evidence type="ECO:0000313" key="3">
    <source>
        <dbReference type="Proteomes" id="UP000594586"/>
    </source>
</evidence>
<dbReference type="EMBL" id="CP064955">
    <property type="protein sequence ID" value="QPK83033.1"/>
    <property type="molecule type" value="Genomic_DNA"/>
</dbReference>
<dbReference type="RefSeq" id="WP_165002312.1">
    <property type="nucleotide sequence ID" value="NZ_CP064955.1"/>
</dbReference>
<keyword evidence="2" id="KW-0808">Transferase</keyword>
<dbReference type="Proteomes" id="UP000594586">
    <property type="component" value="Chromosome"/>
</dbReference>
<protein>
    <submittedName>
        <fullName evidence="2">Acetyl-CoA acetyltransferase</fullName>
    </submittedName>
</protein>
<dbReference type="AlphaFoldDB" id="A0A7T0KLN5"/>
<reference evidence="2 3" key="1">
    <citation type="submission" date="2020-11" db="EMBL/GenBank/DDBJ databases">
        <title>Corynebacterium sp. MC1420.</title>
        <authorList>
            <person name="Zhou J."/>
        </authorList>
    </citation>
    <scope>NUCLEOTIDE SEQUENCE [LARGE SCALE GENOMIC DNA]</scope>
    <source>
        <strain evidence="2 3">MC1420</strain>
    </source>
</reference>
<name>A0A7T0KLN5_9CORY</name>
<accession>A0A7T0KLN5</accession>
<proteinExistence type="predicted"/>
<feature type="compositionally biased region" description="Low complexity" evidence="1">
    <location>
        <begin position="1"/>
        <end position="14"/>
    </location>
</feature>
<organism evidence="2 3">
    <name type="scientific">Corynebacterium qintianiae</name>
    <dbReference type="NCBI Taxonomy" id="2709392"/>
    <lineage>
        <taxon>Bacteria</taxon>
        <taxon>Bacillati</taxon>
        <taxon>Actinomycetota</taxon>
        <taxon>Actinomycetes</taxon>
        <taxon>Mycobacteriales</taxon>
        <taxon>Corynebacteriaceae</taxon>
        <taxon>Corynebacterium</taxon>
    </lineage>
</organism>
<evidence type="ECO:0000256" key="1">
    <source>
        <dbReference type="SAM" id="MobiDB-lite"/>
    </source>
</evidence>
<gene>
    <name evidence="2" type="ORF">G7Y29_09345</name>
</gene>
<dbReference type="GO" id="GO:0016740">
    <property type="term" value="F:transferase activity"/>
    <property type="evidence" value="ECO:0007669"/>
    <property type="project" value="UniProtKB-KW"/>
</dbReference>
<feature type="compositionally biased region" description="Polar residues" evidence="1">
    <location>
        <begin position="15"/>
        <end position="27"/>
    </location>
</feature>
<evidence type="ECO:0000313" key="2">
    <source>
        <dbReference type="EMBL" id="QPK83033.1"/>
    </source>
</evidence>
<dbReference type="KEGG" id="cqn:G7Y29_09345"/>
<keyword evidence="3" id="KW-1185">Reference proteome</keyword>